<dbReference type="PANTHER" id="PTHR44019:SF8">
    <property type="entry name" value="POC1 CENTRIOLAR PROTEIN HOMOLOG"/>
    <property type="match status" value="1"/>
</dbReference>
<feature type="repeat" description="WD" evidence="3">
    <location>
        <begin position="1061"/>
        <end position="1094"/>
    </location>
</feature>
<dbReference type="InterPro" id="IPR019775">
    <property type="entry name" value="WD40_repeat_CS"/>
</dbReference>
<feature type="repeat" description="WD" evidence="3">
    <location>
        <begin position="1196"/>
        <end position="1237"/>
    </location>
</feature>
<dbReference type="SUPFAM" id="SSF52540">
    <property type="entry name" value="P-loop containing nucleoside triphosphate hydrolases"/>
    <property type="match status" value="1"/>
</dbReference>
<dbReference type="PROSITE" id="PS00678">
    <property type="entry name" value="WD_REPEATS_1"/>
    <property type="match status" value="8"/>
</dbReference>
<dbReference type="PROSITE" id="PS50294">
    <property type="entry name" value="WD_REPEATS_REGION"/>
    <property type="match status" value="10"/>
</dbReference>
<evidence type="ECO:0000256" key="1">
    <source>
        <dbReference type="ARBA" id="ARBA00022574"/>
    </source>
</evidence>
<dbReference type="Pfam" id="PF00400">
    <property type="entry name" value="WD40"/>
    <property type="match status" value="12"/>
</dbReference>
<dbReference type="RefSeq" id="WP_344273278.1">
    <property type="nucleotide sequence ID" value="NZ_BAAAHV010000011.1"/>
</dbReference>
<dbReference type="InterPro" id="IPR027417">
    <property type="entry name" value="P-loop_NTPase"/>
</dbReference>
<keyword evidence="2" id="KW-0677">Repeat</keyword>
<evidence type="ECO:0000256" key="3">
    <source>
        <dbReference type="PROSITE-ProRule" id="PRU00221"/>
    </source>
</evidence>
<accession>A0ABW5HXA8</accession>
<dbReference type="InterPro" id="IPR036322">
    <property type="entry name" value="WD40_repeat_dom_sf"/>
</dbReference>
<feature type="repeat" description="WD" evidence="3">
    <location>
        <begin position="681"/>
        <end position="710"/>
    </location>
</feature>
<evidence type="ECO:0000256" key="2">
    <source>
        <dbReference type="ARBA" id="ARBA00022737"/>
    </source>
</evidence>
<dbReference type="EMBL" id="JBHUKQ010000010">
    <property type="protein sequence ID" value="MFD2481634.1"/>
    <property type="molecule type" value="Genomic_DNA"/>
</dbReference>
<keyword evidence="4" id="KW-0812">Transmembrane</keyword>
<feature type="repeat" description="WD" evidence="3">
    <location>
        <begin position="714"/>
        <end position="753"/>
    </location>
</feature>
<feature type="repeat" description="WD" evidence="3">
    <location>
        <begin position="844"/>
        <end position="885"/>
    </location>
</feature>
<feature type="repeat" description="WD" evidence="3">
    <location>
        <begin position="1016"/>
        <end position="1057"/>
    </location>
</feature>
<feature type="repeat" description="WD" evidence="3">
    <location>
        <begin position="1151"/>
        <end position="1184"/>
    </location>
</feature>
<protein>
    <recommendedName>
        <fullName evidence="5">HTH cro/C1-type domain-containing protein</fullName>
    </recommendedName>
</protein>
<dbReference type="PRINTS" id="PR00320">
    <property type="entry name" value="GPROTEINBRPT"/>
</dbReference>
<dbReference type="CDD" id="cd00200">
    <property type="entry name" value="WD40"/>
    <property type="match status" value="2"/>
</dbReference>
<feature type="repeat" description="WD" evidence="3">
    <location>
        <begin position="971"/>
        <end position="1012"/>
    </location>
</feature>
<evidence type="ECO:0000313" key="7">
    <source>
        <dbReference type="Proteomes" id="UP001597542"/>
    </source>
</evidence>
<dbReference type="Proteomes" id="UP001597542">
    <property type="component" value="Unassembled WGS sequence"/>
</dbReference>
<keyword evidence="4" id="KW-0472">Membrane</keyword>
<evidence type="ECO:0000313" key="6">
    <source>
        <dbReference type="EMBL" id="MFD2481634.1"/>
    </source>
</evidence>
<dbReference type="InterPro" id="IPR049052">
    <property type="entry name" value="nSTAND1"/>
</dbReference>
<proteinExistence type="predicted"/>
<feature type="domain" description="HTH cro/C1-type" evidence="5">
    <location>
        <begin position="21"/>
        <end position="77"/>
    </location>
</feature>
<comment type="caution">
    <text evidence="6">The sequence shown here is derived from an EMBL/GenBank/DDBJ whole genome shotgun (WGS) entry which is preliminary data.</text>
</comment>
<dbReference type="SMART" id="SM00320">
    <property type="entry name" value="WD40"/>
    <property type="match status" value="14"/>
</dbReference>
<gene>
    <name evidence="6" type="ORF">ACFSUT_15230</name>
</gene>
<feature type="repeat" description="WD" evidence="3">
    <location>
        <begin position="627"/>
        <end position="660"/>
    </location>
</feature>
<keyword evidence="4" id="KW-1133">Transmembrane helix</keyword>
<keyword evidence="7" id="KW-1185">Reference proteome</keyword>
<feature type="repeat" description="WD" evidence="3">
    <location>
        <begin position="889"/>
        <end position="922"/>
    </location>
</feature>
<feature type="transmembrane region" description="Helical" evidence="4">
    <location>
        <begin position="543"/>
        <end position="562"/>
    </location>
</feature>
<feature type="repeat" description="WD" evidence="3">
    <location>
        <begin position="1106"/>
        <end position="1147"/>
    </location>
</feature>
<dbReference type="Gene3D" id="2.130.10.10">
    <property type="entry name" value="YVTN repeat-like/Quinoprotein amine dehydrogenase"/>
    <property type="match status" value="6"/>
</dbReference>
<name>A0ABW5HXA8_9PSEU</name>
<dbReference type="InterPro" id="IPR001387">
    <property type="entry name" value="Cro/C1-type_HTH"/>
</dbReference>
<sequence>MPRSERPLDAEDSALGRFAAGLRRLRDKAGTPTYRELAGRVNYSVAALSTAASGRRVPSLVVTLAYVRGCGGDVEEWRERWHALVAEIAAERSAGPEEEREPGERAPYLGLAAFQAAQADRFFGRDRVVEELADLAARRRFTGVFGASGSGKSSVLRAGLAARAGRGGSPVVVLTPGACPVEEFAVALAGPTGRSAPALRAELAADPAHARLLIRQAMADRPSDVDLLLVVDQFEEVFTLCRAEDEREWLIDALVAAASGPTSRARVVIGVRADFYGHCARYPALVDALRGAQVLVGPMTPEDLRETITRPAAAAGCMVEAALVSRLVADAVGRPSVLPLVSHALLETWRRRSGATLTVAGYEAAGGIEHAVARTAETVYTALTERQREIARRLFVRLTALGEGTEDTKRRVDLAEVDTGEDDAAVLEVLAAARLLTIDRETVEITHEALIRNWPRLSDWLAEDRDGLRVHRELTEAAKAWESVDRDPGALHRGTRLTLADDWARDHGGALNPAEREFLAASLAARAREQAAVRRRTRRLQQFAGLLAVLLLLAAGAIVVAVRAENTATERRDTALARKAVGDAAAIRATNPALSVQLSLAAYRLAPMPETRDGLLSTLATPYAARITAHTDRVYSASYSEDGRLLATASADRTVRLWDVANPFQPRQLGTIGDNTGAARFRPGGRVLATAGADRTVRLWDLADPARPRRLTVLTGHTSNVTAVSFSRDGRLLATGGETVRLWDLTNLRAPREVGAVPVSAGSVRSAELSPDGSLLALTGPDHGTALWNVRDPAQPRRMSTVDGQSRSAFSPDGRLLATADDRDYSPNLWEVSDPERPRRVSVLAGHTAAVTTLRFSPDGKLLATAGDDNTVLLWDVTDPARAPRIAALAGHTNTVYALAFSPDGSTLASGGGDRTLRLTDLAALPLADHADTVVSAAFSADGRMIATAGMDRTVRLLDAADPLRPRPLATIRQPDAMFTAEFSRDGRSLITASRDRTARLWDLADPARPRELSVLTGHTAAVSRAVLSPDGRLAATASWDGTVRLWDLADRSRPRLLGVAAGHSGGADAVAFSPDGRLLGTGAEDGVLRLWDVADPGHPRLVSAGTGHADSIGRLAFSPDGRHLATGSNDHTVRLWDFSDPRSPRTTAVVGGHSDAVYGVAFSPDGRRLVTGGQDRTVRLWDVGDPGKPVDQGVLSGHSDGVTGAAFSPDGRFVLTASSDHTVRLWETSPERAAARACALGYPRISRAEWDASFPELDYRPPCP</sequence>
<dbReference type="Pfam" id="PF20703">
    <property type="entry name" value="nSTAND1"/>
    <property type="match status" value="1"/>
</dbReference>
<dbReference type="InterPro" id="IPR020472">
    <property type="entry name" value="WD40_PAC1"/>
</dbReference>
<evidence type="ECO:0000256" key="4">
    <source>
        <dbReference type="SAM" id="Phobius"/>
    </source>
</evidence>
<evidence type="ECO:0000259" key="5">
    <source>
        <dbReference type="SMART" id="SM00530"/>
    </source>
</evidence>
<dbReference type="CDD" id="cd00093">
    <property type="entry name" value="HTH_XRE"/>
    <property type="match status" value="1"/>
</dbReference>
<dbReference type="PANTHER" id="PTHR44019">
    <property type="entry name" value="WD REPEAT-CONTAINING PROTEIN 55"/>
    <property type="match status" value="1"/>
</dbReference>
<reference evidence="7" key="1">
    <citation type="journal article" date="2019" name="Int. J. Syst. Evol. Microbiol.">
        <title>The Global Catalogue of Microorganisms (GCM) 10K type strain sequencing project: providing services to taxonomists for standard genome sequencing and annotation.</title>
        <authorList>
            <consortium name="The Broad Institute Genomics Platform"/>
            <consortium name="The Broad Institute Genome Sequencing Center for Infectious Disease"/>
            <person name="Wu L."/>
            <person name="Ma J."/>
        </authorList>
    </citation>
    <scope>NUCLEOTIDE SEQUENCE [LARGE SCALE GENOMIC DNA]</scope>
    <source>
        <strain evidence="7">CGMCC 4.7638</strain>
    </source>
</reference>
<dbReference type="InterPro" id="IPR001680">
    <property type="entry name" value="WD40_rpt"/>
</dbReference>
<feature type="repeat" description="WD" evidence="3">
    <location>
        <begin position="927"/>
        <end position="959"/>
    </location>
</feature>
<dbReference type="InterPro" id="IPR050505">
    <property type="entry name" value="WDR55/POC1"/>
</dbReference>
<dbReference type="SMART" id="SM00530">
    <property type="entry name" value="HTH_XRE"/>
    <property type="match status" value="1"/>
</dbReference>
<dbReference type="PROSITE" id="PS50082">
    <property type="entry name" value="WD_REPEATS_2"/>
    <property type="match status" value="12"/>
</dbReference>
<dbReference type="SUPFAM" id="SSF50978">
    <property type="entry name" value="WD40 repeat-like"/>
    <property type="match status" value="2"/>
</dbReference>
<organism evidence="6 7">
    <name type="scientific">Amycolatopsis albidoflavus</name>
    <dbReference type="NCBI Taxonomy" id="102226"/>
    <lineage>
        <taxon>Bacteria</taxon>
        <taxon>Bacillati</taxon>
        <taxon>Actinomycetota</taxon>
        <taxon>Actinomycetes</taxon>
        <taxon>Pseudonocardiales</taxon>
        <taxon>Pseudonocardiaceae</taxon>
        <taxon>Amycolatopsis</taxon>
    </lineage>
</organism>
<keyword evidence="1 3" id="KW-0853">WD repeat</keyword>
<dbReference type="InterPro" id="IPR015943">
    <property type="entry name" value="WD40/YVTN_repeat-like_dom_sf"/>
</dbReference>